<dbReference type="PANTHER" id="PTHR31157:SF1">
    <property type="entry name" value="SCP DOMAIN-CONTAINING PROTEIN"/>
    <property type="match status" value="1"/>
</dbReference>
<protein>
    <recommendedName>
        <fullName evidence="3">SCP domain-containing protein</fullName>
    </recommendedName>
</protein>
<evidence type="ECO:0000313" key="5">
    <source>
        <dbReference type="Proteomes" id="UP001160483"/>
    </source>
</evidence>
<dbReference type="PANTHER" id="PTHR31157">
    <property type="entry name" value="SCP DOMAIN-CONTAINING PROTEIN"/>
    <property type="match status" value="1"/>
</dbReference>
<evidence type="ECO:0000256" key="2">
    <source>
        <dbReference type="SAM" id="SignalP"/>
    </source>
</evidence>
<keyword evidence="2" id="KW-0732">Signal</keyword>
<evidence type="ECO:0000313" key="4">
    <source>
        <dbReference type="EMBL" id="CAH0482453.1"/>
    </source>
</evidence>
<feature type="compositionally biased region" description="Basic and acidic residues" evidence="1">
    <location>
        <begin position="198"/>
        <end position="271"/>
    </location>
</feature>
<feature type="domain" description="SCP" evidence="3">
    <location>
        <begin position="44"/>
        <end position="161"/>
    </location>
</feature>
<feature type="region of interest" description="Disordered" evidence="1">
    <location>
        <begin position="169"/>
        <end position="271"/>
    </location>
</feature>
<dbReference type="AlphaFoldDB" id="A0AAU9LA14"/>
<dbReference type="Pfam" id="PF00188">
    <property type="entry name" value="CAP"/>
    <property type="match status" value="1"/>
</dbReference>
<dbReference type="CDD" id="cd05379">
    <property type="entry name" value="CAP_bacterial"/>
    <property type="match status" value="1"/>
</dbReference>
<accession>A0AAU9LA14</accession>
<dbReference type="InterPro" id="IPR035940">
    <property type="entry name" value="CAP_sf"/>
</dbReference>
<comment type="caution">
    <text evidence="4">The sequence shown here is derived from an EMBL/GenBank/DDBJ whole genome shotgun (WGS) entry which is preliminary data.</text>
</comment>
<sequence>MNRRNNAFVVVLVTLLAFAVSAFENDDVAHHRTLQAVNFRQDLLDAINEARTSQGLNEVCINERLMNAAQNHANDMTEMSTISSRGTDGSTPKERAKTEGFVAETVTEVVAGGFRTAASVVAAWCKAKNAPETIYGSHDVIGVGYSYDRMVKSVHFWVVDFSVGECGDGESTAKVSGSPTGFELLRSGDSEALSSDATKVKPGGDKPPNDSKAKLAATEEKAQTPEPPKPEAKPKLAKAEDDSTEPPKPEVDSTATDDKDKKSDPAPKSEV</sequence>
<feature type="signal peptide" evidence="2">
    <location>
        <begin position="1"/>
        <end position="22"/>
    </location>
</feature>
<dbReference type="InterPro" id="IPR014044">
    <property type="entry name" value="CAP_dom"/>
</dbReference>
<evidence type="ECO:0000256" key="1">
    <source>
        <dbReference type="SAM" id="MobiDB-lite"/>
    </source>
</evidence>
<gene>
    <name evidence="4" type="ORF">PBS003_LOCUS9047</name>
</gene>
<reference evidence="4" key="1">
    <citation type="submission" date="2021-11" db="EMBL/GenBank/DDBJ databases">
        <authorList>
            <person name="Islam A."/>
            <person name="Islam S."/>
            <person name="Flora M.S."/>
            <person name="Rahman M."/>
            <person name="Ziaur R.M."/>
            <person name="Epstein J.H."/>
            <person name="Hassan M."/>
            <person name="Klassen M."/>
            <person name="Woodard K."/>
            <person name="Webb A."/>
            <person name="Webby R.J."/>
            <person name="El Zowalaty M.E."/>
        </authorList>
    </citation>
    <scope>NUCLEOTIDE SEQUENCE</scope>
    <source>
        <strain evidence="4">Pbs3</strain>
    </source>
</reference>
<proteinExistence type="predicted"/>
<dbReference type="EMBL" id="CAKKTJ010000334">
    <property type="protein sequence ID" value="CAH0482453.1"/>
    <property type="molecule type" value="Genomic_DNA"/>
</dbReference>
<evidence type="ECO:0000259" key="3">
    <source>
        <dbReference type="Pfam" id="PF00188"/>
    </source>
</evidence>
<dbReference type="SUPFAM" id="SSF55797">
    <property type="entry name" value="PR-1-like"/>
    <property type="match status" value="1"/>
</dbReference>
<name>A0AAU9LA14_9STRA</name>
<feature type="chain" id="PRO_5043986874" description="SCP domain-containing protein" evidence="2">
    <location>
        <begin position="23"/>
        <end position="271"/>
    </location>
</feature>
<organism evidence="4 5">
    <name type="scientific">Peronospora belbahrii</name>
    <dbReference type="NCBI Taxonomy" id="622444"/>
    <lineage>
        <taxon>Eukaryota</taxon>
        <taxon>Sar</taxon>
        <taxon>Stramenopiles</taxon>
        <taxon>Oomycota</taxon>
        <taxon>Peronosporomycetes</taxon>
        <taxon>Peronosporales</taxon>
        <taxon>Peronosporaceae</taxon>
        <taxon>Peronospora</taxon>
    </lineage>
</organism>
<dbReference type="Gene3D" id="3.40.33.10">
    <property type="entry name" value="CAP"/>
    <property type="match status" value="1"/>
</dbReference>
<dbReference type="Proteomes" id="UP001160483">
    <property type="component" value="Unassembled WGS sequence"/>
</dbReference>